<dbReference type="AlphaFoldDB" id="L9XYN6"/>
<proteinExistence type="predicted"/>
<dbReference type="InterPro" id="IPR040624">
    <property type="entry name" value="HalOD1"/>
</dbReference>
<dbReference type="Pfam" id="PF18545">
    <property type="entry name" value="HalOD1"/>
    <property type="match status" value="1"/>
</dbReference>
<accession>L9XYN6</accession>
<feature type="domain" description="Halobacterial output" evidence="1">
    <location>
        <begin position="12"/>
        <end position="75"/>
    </location>
</feature>
<comment type="caution">
    <text evidence="2">The sequence shown here is derived from an EMBL/GenBank/DDBJ whole genome shotgun (WGS) entry which is preliminary data.</text>
</comment>
<reference evidence="2 3" key="1">
    <citation type="journal article" date="2014" name="PLoS Genet.">
        <title>Phylogenetically driven sequencing of extremely halophilic archaea reveals strategies for static and dynamic osmo-response.</title>
        <authorList>
            <person name="Becker E.A."/>
            <person name="Seitzer P.M."/>
            <person name="Tritt A."/>
            <person name="Larsen D."/>
            <person name="Krusor M."/>
            <person name="Yao A.I."/>
            <person name="Wu D."/>
            <person name="Madern D."/>
            <person name="Eisen J.A."/>
            <person name="Darling A.E."/>
            <person name="Facciotti M.T."/>
        </authorList>
    </citation>
    <scope>NUCLEOTIDE SEQUENCE [LARGE SCALE GENOMIC DNA]</scope>
    <source>
        <strain evidence="2 3">JCM 10478</strain>
    </source>
</reference>
<dbReference type="RefSeq" id="WP_006431649.1">
    <property type="nucleotide sequence ID" value="NZ_AOID01000035.1"/>
</dbReference>
<gene>
    <name evidence="2" type="ORF">C489_12779</name>
</gene>
<dbReference type="STRING" id="1227496.C489_12779"/>
<dbReference type="EMBL" id="AOID01000035">
    <property type="protein sequence ID" value="ELY66521.1"/>
    <property type="molecule type" value="Genomic_DNA"/>
</dbReference>
<evidence type="ECO:0000313" key="2">
    <source>
        <dbReference type="EMBL" id="ELY66521.1"/>
    </source>
</evidence>
<organism evidence="2 3">
    <name type="scientific">Natrinema versiforme JCM 10478</name>
    <dbReference type="NCBI Taxonomy" id="1227496"/>
    <lineage>
        <taxon>Archaea</taxon>
        <taxon>Methanobacteriati</taxon>
        <taxon>Methanobacteriota</taxon>
        <taxon>Stenosarchaea group</taxon>
        <taxon>Halobacteria</taxon>
        <taxon>Halobacteriales</taxon>
        <taxon>Natrialbaceae</taxon>
        <taxon>Natrinema</taxon>
    </lineage>
</organism>
<sequence length="84" mass="8765">MNQSLAVDADGVHERIVTGVAALEGVDPLSLPPLFDAVDPDALAALFATTESGSPRSGHVGFTYVGHQVTIEFDETDTPVVTID</sequence>
<protein>
    <recommendedName>
        <fullName evidence="1">Halobacterial output domain-containing protein</fullName>
    </recommendedName>
</protein>
<dbReference type="PATRIC" id="fig|1227496.3.peg.2581"/>
<name>L9XYN6_9EURY</name>
<keyword evidence="3" id="KW-1185">Reference proteome</keyword>
<dbReference type="Proteomes" id="UP000011632">
    <property type="component" value="Unassembled WGS sequence"/>
</dbReference>
<evidence type="ECO:0000313" key="3">
    <source>
        <dbReference type="Proteomes" id="UP000011632"/>
    </source>
</evidence>
<dbReference type="OrthoDB" id="221929at2157"/>
<evidence type="ECO:0000259" key="1">
    <source>
        <dbReference type="Pfam" id="PF18545"/>
    </source>
</evidence>